<keyword evidence="2" id="KW-1185">Reference proteome</keyword>
<evidence type="ECO:0000313" key="2">
    <source>
        <dbReference type="Proteomes" id="UP001235939"/>
    </source>
</evidence>
<name>A0ABY6KZ82_9ARAC</name>
<protein>
    <submittedName>
        <fullName evidence="1">Uncharacterized protein</fullName>
    </submittedName>
</protein>
<dbReference type="Proteomes" id="UP001235939">
    <property type="component" value="Chromosome 11"/>
</dbReference>
<reference evidence="1 2" key="1">
    <citation type="submission" date="2022-01" db="EMBL/GenBank/DDBJ databases">
        <title>A chromosomal length assembly of Cordylochernes scorpioides.</title>
        <authorList>
            <person name="Zeh D."/>
            <person name="Zeh J."/>
        </authorList>
    </citation>
    <scope>NUCLEOTIDE SEQUENCE [LARGE SCALE GENOMIC DNA]</scope>
    <source>
        <strain evidence="1">IN4F17</strain>
        <tissue evidence="1">Whole Body</tissue>
    </source>
</reference>
<proteinExistence type="predicted"/>
<evidence type="ECO:0000313" key="1">
    <source>
        <dbReference type="EMBL" id="UYV74178.1"/>
    </source>
</evidence>
<gene>
    <name evidence="1" type="ORF">LAZ67_11002327</name>
</gene>
<accession>A0ABY6KZ82</accession>
<organism evidence="1 2">
    <name type="scientific">Cordylochernes scorpioides</name>
    <dbReference type="NCBI Taxonomy" id="51811"/>
    <lineage>
        <taxon>Eukaryota</taxon>
        <taxon>Metazoa</taxon>
        <taxon>Ecdysozoa</taxon>
        <taxon>Arthropoda</taxon>
        <taxon>Chelicerata</taxon>
        <taxon>Arachnida</taxon>
        <taxon>Pseudoscorpiones</taxon>
        <taxon>Cheliferoidea</taxon>
        <taxon>Chernetidae</taxon>
        <taxon>Cordylochernes</taxon>
    </lineage>
</organism>
<sequence>MLLHEVRAWFIKQDAAFYQSAFVSWKEGWTKCVQRKECYNLSILSETKEYRISGIHSCRPLNDNP</sequence>
<dbReference type="EMBL" id="CP092873">
    <property type="protein sequence ID" value="UYV74178.1"/>
    <property type="molecule type" value="Genomic_DNA"/>
</dbReference>